<dbReference type="EMBL" id="JASTZU010000034">
    <property type="protein sequence ID" value="MDL4840707.1"/>
    <property type="molecule type" value="Genomic_DNA"/>
</dbReference>
<organism evidence="2 3">
    <name type="scientific">Aquibacillus rhizosphaerae</name>
    <dbReference type="NCBI Taxonomy" id="3051431"/>
    <lineage>
        <taxon>Bacteria</taxon>
        <taxon>Bacillati</taxon>
        <taxon>Bacillota</taxon>
        <taxon>Bacilli</taxon>
        <taxon>Bacillales</taxon>
        <taxon>Bacillaceae</taxon>
        <taxon>Aquibacillus</taxon>
    </lineage>
</organism>
<evidence type="ECO:0000313" key="2">
    <source>
        <dbReference type="EMBL" id="MDL4840707.1"/>
    </source>
</evidence>
<sequence>MQYKAREELITNLQETFQSLMETYDLDEIGMFEEEGPENQYFIGYTIKKDDKAYMIHQQFNKNDSDKLALIEEKWAIETDEPQQLDKHNFMSLDEAFNKILH</sequence>
<dbReference type="InterPro" id="IPR040915">
    <property type="entry name" value="GK1464-like_dom"/>
</dbReference>
<name>A0ABT7L4A9_9BACI</name>
<gene>
    <name evidence="2" type="ORF">QQS35_09625</name>
</gene>
<comment type="caution">
    <text evidence="2">The sequence shown here is derived from an EMBL/GenBank/DDBJ whole genome shotgun (WGS) entry which is preliminary data.</text>
</comment>
<dbReference type="Pfam" id="PF18681">
    <property type="entry name" value="DUF5634"/>
    <property type="match status" value="1"/>
</dbReference>
<dbReference type="Proteomes" id="UP001235343">
    <property type="component" value="Unassembled WGS sequence"/>
</dbReference>
<dbReference type="Gene3D" id="3.30.70.1480">
    <property type="entry name" value="GK1464-like"/>
    <property type="match status" value="1"/>
</dbReference>
<proteinExistence type="predicted"/>
<reference evidence="2 3" key="1">
    <citation type="submission" date="2023-06" db="EMBL/GenBank/DDBJ databases">
        <title>Aquibacillus rhizosphaerae LR5S19.</title>
        <authorList>
            <person name="Sun J.-Q."/>
        </authorList>
    </citation>
    <scope>NUCLEOTIDE SEQUENCE [LARGE SCALE GENOMIC DNA]</scope>
    <source>
        <strain evidence="2 3">LR5S19</strain>
    </source>
</reference>
<dbReference type="InterPro" id="IPR028990">
    <property type="entry name" value="GK1464-like"/>
</dbReference>
<protein>
    <submittedName>
        <fullName evidence="2">DUF5634 family protein</fullName>
    </submittedName>
</protein>
<dbReference type="RefSeq" id="WP_285931838.1">
    <property type="nucleotide sequence ID" value="NZ_JASTZU010000034.1"/>
</dbReference>
<evidence type="ECO:0000313" key="3">
    <source>
        <dbReference type="Proteomes" id="UP001235343"/>
    </source>
</evidence>
<dbReference type="SUPFAM" id="SSF143579">
    <property type="entry name" value="GK1464-like"/>
    <property type="match status" value="1"/>
</dbReference>
<evidence type="ECO:0000259" key="1">
    <source>
        <dbReference type="Pfam" id="PF18681"/>
    </source>
</evidence>
<accession>A0ABT7L4A9</accession>
<feature type="domain" description="GK1464-like" evidence="1">
    <location>
        <begin position="5"/>
        <end position="100"/>
    </location>
</feature>
<keyword evidence="3" id="KW-1185">Reference proteome</keyword>